<sequence>MIAIVTGIKRDTPSEHITIDEGYLERINHRKELISAYPGTVLGFIAGGEEPVRELYSHMLTEYLPIRYPTMFQLSKNGRDFTNLVTSQMYPSQAAIDVKAALRTLGEIVEEELLLLTPSPSGHRLVAYICCFAPGFNPANLLGQNLDSIHKPVPGYEKIGASMERYLQRLEVNKPVKRTNWTVQQHPELLDCEVNDRIKDYEHTEGQEPDMKDTYLRSELQTLSRLPKTGAVLFTIKTYMYNICEIKEEGRGCEFAEAIEGLRKGNVPDMWDYKGASRWAEAVCKYLLSDS</sequence>
<dbReference type="Pfam" id="PF11927">
    <property type="entry name" value="HODM_asu-like"/>
    <property type="match status" value="1"/>
</dbReference>
<dbReference type="EMBL" id="JAKJXO020000002">
    <property type="protein sequence ID" value="KAL1610753.1"/>
    <property type="molecule type" value="Genomic_DNA"/>
</dbReference>
<accession>A0ABR3S2R9</accession>
<comment type="caution">
    <text evidence="1">The sequence shown here is derived from an EMBL/GenBank/DDBJ whole genome shotgun (WGS) entry which is preliminary data.</text>
</comment>
<evidence type="ECO:0000313" key="1">
    <source>
        <dbReference type="EMBL" id="KAL1610753.1"/>
    </source>
</evidence>
<proteinExistence type="predicted"/>
<dbReference type="InterPro" id="IPR021848">
    <property type="entry name" value="HODM_asu-like"/>
</dbReference>
<dbReference type="Proteomes" id="UP001521785">
    <property type="component" value="Unassembled WGS sequence"/>
</dbReference>
<protein>
    <submittedName>
        <fullName evidence="1">Uncharacterized protein</fullName>
    </submittedName>
</protein>
<name>A0ABR3S2R9_9PLEO</name>
<evidence type="ECO:0000313" key="2">
    <source>
        <dbReference type="Proteomes" id="UP001521785"/>
    </source>
</evidence>
<gene>
    <name evidence="1" type="ORF">SLS60_002423</name>
</gene>
<reference evidence="1 2" key="1">
    <citation type="submission" date="2024-02" db="EMBL/GenBank/DDBJ databases">
        <title>De novo assembly and annotation of 12 fungi associated with fruit tree decline syndrome in Ontario, Canada.</title>
        <authorList>
            <person name="Sulman M."/>
            <person name="Ellouze W."/>
            <person name="Ilyukhin E."/>
        </authorList>
    </citation>
    <scope>NUCLEOTIDE SEQUENCE [LARGE SCALE GENOMIC DNA]</scope>
    <source>
        <strain evidence="1 2">M42-189</strain>
    </source>
</reference>
<keyword evidence="2" id="KW-1185">Reference proteome</keyword>
<organism evidence="1 2">
    <name type="scientific">Paraconiothyrium brasiliense</name>
    <dbReference type="NCBI Taxonomy" id="300254"/>
    <lineage>
        <taxon>Eukaryota</taxon>
        <taxon>Fungi</taxon>
        <taxon>Dikarya</taxon>
        <taxon>Ascomycota</taxon>
        <taxon>Pezizomycotina</taxon>
        <taxon>Dothideomycetes</taxon>
        <taxon>Pleosporomycetidae</taxon>
        <taxon>Pleosporales</taxon>
        <taxon>Massarineae</taxon>
        <taxon>Didymosphaeriaceae</taxon>
        <taxon>Paraconiothyrium</taxon>
    </lineage>
</organism>